<dbReference type="InterPro" id="IPR011322">
    <property type="entry name" value="N-reg_PII-like_a/b"/>
</dbReference>
<proteinExistence type="inferred from homology"/>
<dbReference type="EMBL" id="LFRH01000001">
    <property type="protein sequence ID" value="KTF28919.1"/>
    <property type="molecule type" value="Genomic_DNA"/>
</dbReference>
<evidence type="ECO:0000313" key="2">
    <source>
        <dbReference type="EMBL" id="KTF28919.1"/>
    </source>
</evidence>
<dbReference type="InterPro" id="IPR004323">
    <property type="entry name" value="Ion_tolerance_CutA"/>
</dbReference>
<dbReference type="GO" id="GO:0010038">
    <property type="term" value="P:response to metal ion"/>
    <property type="evidence" value="ECO:0007669"/>
    <property type="project" value="InterPro"/>
</dbReference>
<gene>
    <name evidence="2" type="ORF">cpL1_0130</name>
</gene>
<dbReference type="InterPro" id="IPR015867">
    <property type="entry name" value="N-reg_PII/ATP_PRibTrfase_C"/>
</dbReference>
<dbReference type="RefSeq" id="WP_231165298.1">
    <property type="nucleotide sequence ID" value="NZ_JAGKIP010000010.1"/>
</dbReference>
<name>A0AA40U5V6_9CHLA</name>
<dbReference type="SUPFAM" id="SSF54913">
    <property type="entry name" value="GlnB-like"/>
    <property type="match status" value="1"/>
</dbReference>
<sequence>MHITIKTTMQPVLVLSQLSSKKEAVMLAELLVLEHLAACVHIFPKGESLYIWEGQLTSHEEYLVQIKTLKKHFASITMKIQQTCSYSCPEVLLVPIEKGNPAYLQWLQYQCSKS</sequence>
<dbReference type="Gene3D" id="3.30.70.120">
    <property type="match status" value="1"/>
</dbReference>
<dbReference type="AlphaFoldDB" id="A0AA40U5V6"/>
<evidence type="ECO:0000313" key="3">
    <source>
        <dbReference type="Proteomes" id="UP000054301"/>
    </source>
</evidence>
<evidence type="ECO:0000256" key="1">
    <source>
        <dbReference type="ARBA" id="ARBA00010169"/>
    </source>
</evidence>
<dbReference type="Proteomes" id="UP000054301">
    <property type="component" value="Unassembled WGS sequence"/>
</dbReference>
<dbReference type="GO" id="GO:0005507">
    <property type="term" value="F:copper ion binding"/>
    <property type="evidence" value="ECO:0007669"/>
    <property type="project" value="TreeGrafter"/>
</dbReference>
<comment type="caution">
    <text evidence="2">The sequence shown here is derived from an EMBL/GenBank/DDBJ whole genome shotgun (WGS) entry which is preliminary data.</text>
</comment>
<protein>
    <submittedName>
        <fullName evidence="2">CutA1 divalent ion tolerance family protein</fullName>
    </submittedName>
</protein>
<comment type="similarity">
    <text evidence="1">Belongs to the CutA family.</text>
</comment>
<dbReference type="PANTHER" id="PTHR23419">
    <property type="entry name" value="DIVALENT CATION TOLERANCE CUTA-RELATED"/>
    <property type="match status" value="1"/>
</dbReference>
<reference evidence="2 3" key="1">
    <citation type="submission" date="2015-06" db="EMBL/GenBank/DDBJ databases">
        <title>More than comparative genomics: Whole genome sequencing reveals elusive C. pecorum plasmid and re-evaluates genetic differences and phylogenetic relationships between C. pecorum from pig, cattle, sheep and koala hosts.</title>
        <authorList>
            <person name="Jelocnik M."/>
            <person name="Bachmann N.L."/>
            <person name="Kaltenboeck B."/>
            <person name="Waugh C."/>
            <person name="Woolford L."/>
            <person name="Speight N."/>
            <person name="Gillett A."/>
            <person name="Higgins D."/>
            <person name="Flanagan C."/>
            <person name="Myers G."/>
            <person name="Timms P."/>
            <person name="Polkinghorne A."/>
        </authorList>
    </citation>
    <scope>NUCLEOTIDE SEQUENCE [LARGE SCALE GENOMIC DNA]</scope>
    <source>
        <strain evidence="2 3">L1</strain>
    </source>
</reference>
<dbReference type="PANTHER" id="PTHR23419:SF8">
    <property type="entry name" value="FI09726P"/>
    <property type="match status" value="1"/>
</dbReference>
<organism evidence="2 3">
    <name type="scientific">Chlamydia pecorum</name>
    <dbReference type="NCBI Taxonomy" id="85991"/>
    <lineage>
        <taxon>Bacteria</taxon>
        <taxon>Pseudomonadati</taxon>
        <taxon>Chlamydiota</taxon>
        <taxon>Chlamydiia</taxon>
        <taxon>Chlamydiales</taxon>
        <taxon>Chlamydiaceae</taxon>
        <taxon>Chlamydia/Chlamydophila group</taxon>
        <taxon>Chlamydia</taxon>
    </lineage>
</organism>
<dbReference type="Pfam" id="PF03091">
    <property type="entry name" value="CutA1"/>
    <property type="match status" value="1"/>
</dbReference>
<accession>A0AA40U5V6</accession>